<sequence>MALPNSPVDFLYKAWSEVCEPGDHVFLCTRKKGEDKKKGWDDYSFPFGKDMKPRLRDWLRQNNPKDMDVYWCPLPFDSPQRKAKYVKPVNLLWSDIDDGDPTKCRPSVLWESSPGRHHGLWFLDEKLHAEDAAALNKSVTYLMGADKGGWDLSQVLRIPGTYNHKYDSKPQVKLLHWEEKLLSHKLIAKKAKHAIPEAVDTSDRDWGDAEAILKNYRLPTKLLTLLHGEAEQGKRSEMLWYLENKLSEAGMSPEEVITVIRESDWNKFKGRKDGDEQLRVEMMKIIEKQITAEPPRRNRAQTQPGDFRLQTFHQVMSSLQTTPGWLIPGFWMKQSHGIVAGEPKSMKTTLFMDAMISIATGSPFLGKYPVEETGNVLYVQNENAEWIMKDRFEKMLMNKGLVGKVSNIKGSNLRVKFQPDVPLYMVNQQGFTLTDPDQQDWLEETIQELKPIHIVLDPLYLMFDGDIASAQELFPILQWLLYLKNEYKCGITLIHHWNKGGESKRGGQRMLGSTTLHGWIESAWYLKSMPADGDEAEIVMEREFRGAGLHNKLGIRVKMGDMGDPTYEVSVEDHFAEEEDTKPVRGGGPKKGSPEQMMDDIISVITSRKGASETIISQNTGYNSKQVRETLDMMISKNTCYREAGKVYLRTN</sequence>
<accession>A0A2I6PI97</accession>
<evidence type="ECO:0000259" key="2">
    <source>
        <dbReference type="Pfam" id="PF16793"/>
    </source>
</evidence>
<dbReference type="EMBL" id="MG596800">
    <property type="protein sequence ID" value="AUM59769.1"/>
    <property type="molecule type" value="Genomic_DNA"/>
</dbReference>
<dbReference type="Pfam" id="PF13481">
    <property type="entry name" value="AAA_25"/>
    <property type="match status" value="1"/>
</dbReference>
<dbReference type="GeneID" id="55606471"/>
<dbReference type="RefSeq" id="YP_009836232.1">
    <property type="nucleotide sequence ID" value="NC_048687.1"/>
</dbReference>
<reference evidence="3 4" key="1">
    <citation type="journal article" date="2018" name="Arch. Virol.">
        <title>Genome sequence of the novel virulent bacteriophage PMBT14 with lytic activity against Pseudomonas fluorescens DSM 50090(R).</title>
        <authorList>
            <person name="Koberg S."/>
            <person name="Gieschler S."/>
            <person name="Brinks E."/>
            <person name="Wenning M."/>
            <person name="Neve H."/>
            <person name="Franz C.M."/>
        </authorList>
    </citation>
    <scope>NUCLEOTIDE SEQUENCE [LARGE SCALE GENOMIC DNA]</scope>
</reference>
<proteinExistence type="predicted"/>
<evidence type="ECO:0000313" key="3">
    <source>
        <dbReference type="EMBL" id="AUM59769.1"/>
    </source>
</evidence>
<evidence type="ECO:0000313" key="4">
    <source>
        <dbReference type="Proteomes" id="UP000240618"/>
    </source>
</evidence>
<dbReference type="Gene3D" id="3.30.70.1790">
    <property type="entry name" value="RepB DNA-primase, N-terminal domain"/>
    <property type="match status" value="1"/>
</dbReference>
<dbReference type="SUPFAM" id="SSF52540">
    <property type="entry name" value="P-loop containing nucleoside triphosphate hydrolases"/>
    <property type="match status" value="1"/>
</dbReference>
<dbReference type="KEGG" id="vg:55606471"/>
<evidence type="ECO:0000256" key="1">
    <source>
        <dbReference type="SAM" id="MobiDB-lite"/>
    </source>
</evidence>
<organism evidence="3 4">
    <name type="scientific">Pseudomonas phage PMBT14</name>
    <dbReference type="NCBI Taxonomy" id="2059855"/>
    <lineage>
        <taxon>Viruses</taxon>
        <taxon>Duplodnaviria</taxon>
        <taxon>Heunggongvirae</taxon>
        <taxon>Uroviricota</taxon>
        <taxon>Caudoviricetes</taxon>
        <taxon>Knuthellervirus</taxon>
        <taxon>Knuthellervirus PMBT14</taxon>
    </lineage>
</organism>
<feature type="region of interest" description="Disordered" evidence="1">
    <location>
        <begin position="576"/>
        <end position="596"/>
    </location>
</feature>
<dbReference type="InterPro" id="IPR027417">
    <property type="entry name" value="P-loop_NTPase"/>
</dbReference>
<dbReference type="Gene3D" id="3.40.50.300">
    <property type="entry name" value="P-loop containing nucleotide triphosphate hydrolases"/>
    <property type="match status" value="1"/>
</dbReference>
<dbReference type="Proteomes" id="UP000240618">
    <property type="component" value="Segment"/>
</dbReference>
<protein>
    <submittedName>
        <fullName evidence="3">DNA recombinase</fullName>
    </submittedName>
</protein>
<dbReference type="Pfam" id="PF16793">
    <property type="entry name" value="RepB_primase"/>
    <property type="match status" value="1"/>
</dbReference>
<dbReference type="InterPro" id="IPR039459">
    <property type="entry name" value="RepB-like_DNA_primase_dom"/>
</dbReference>
<name>A0A2I6PI97_9CAUD</name>
<keyword evidence="4" id="KW-1185">Reference proteome</keyword>
<feature type="domain" description="RepB-like DNA primase" evidence="2">
    <location>
        <begin position="104"/>
        <end position="180"/>
    </location>
</feature>